<accession>A0A7C5HNP5</accession>
<sequence length="503" mass="57614">MGGQRMENINKTLLIEAREKFDGILDYITGEAQKEQIHEVERTLFGKLIQLGKTLLELFIERKGDGSVGKTHTDEEGVVRKLQTKRKEKVYFSIFGIVVIMRAYYWIKDKGGVIPLDAQLNLPQNRYSYILEEWATLLGVRGAYNKVADVLSTILRIDLWNRPIEEMMGRASDEVEEYYQSQPVPDAESEGEILAIAADGKGIPIKRKEIEKESRVRLKKGEKRGKKKVSTVTAVYTIEKNERTVDDVVKEVLEADRAVKAKEEPKGIESKKDRPKPKNKVVKATLAGKEEAFKDLSKQVDERDPENKKQRVALVDGEHKLRDLVKKYLVGFCIILDLYHVLEYLWKAAYVFTKEGSKEAELWVTTRLRILLEGGVLQIIEDLKDSLKQGKLSKSKRETLEKVITYLENGQEYMRYDEYLAQGYPIGSGVVEGACRNLVKDRMEMTGMHWSIKGAEAVLQMRSVDVNGMWMKFWDFRAKKKHKILYNGYPVKAANVEEEALAA</sequence>
<protein>
    <submittedName>
        <fullName evidence="2">ISKra4 family transposase</fullName>
    </submittedName>
</protein>
<reference evidence="2" key="1">
    <citation type="journal article" date="2020" name="mSystems">
        <title>Genome- and Community-Level Interaction Insights into Carbon Utilization and Element Cycling Functions of Hydrothermarchaeota in Hydrothermal Sediment.</title>
        <authorList>
            <person name="Zhou Z."/>
            <person name="Liu Y."/>
            <person name="Xu W."/>
            <person name="Pan J."/>
            <person name="Luo Z.H."/>
            <person name="Li M."/>
        </authorList>
    </citation>
    <scope>NUCLEOTIDE SEQUENCE [LARGE SCALE GENOMIC DNA]</scope>
    <source>
        <strain evidence="2">HyVt-74</strain>
    </source>
</reference>
<dbReference type="Proteomes" id="UP000886110">
    <property type="component" value="Unassembled WGS sequence"/>
</dbReference>
<evidence type="ECO:0000313" key="2">
    <source>
        <dbReference type="EMBL" id="HHE04856.1"/>
    </source>
</evidence>
<evidence type="ECO:0000256" key="1">
    <source>
        <dbReference type="SAM" id="Phobius"/>
    </source>
</evidence>
<proteinExistence type="predicted"/>
<dbReference type="AlphaFoldDB" id="A0A7C5HNP5"/>
<dbReference type="NCBIfam" id="NF033572">
    <property type="entry name" value="transpos_ISKra4"/>
    <property type="match status" value="1"/>
</dbReference>
<feature type="transmembrane region" description="Helical" evidence="1">
    <location>
        <begin position="90"/>
        <end position="107"/>
    </location>
</feature>
<organism evidence="2">
    <name type="scientific">candidate division WOR-3 bacterium</name>
    <dbReference type="NCBI Taxonomy" id="2052148"/>
    <lineage>
        <taxon>Bacteria</taxon>
        <taxon>Bacteria division WOR-3</taxon>
    </lineage>
</organism>
<name>A0A7C5HNP5_UNCW3</name>
<comment type="caution">
    <text evidence="2">The sequence shown here is derived from an EMBL/GenBank/DDBJ whole genome shotgun (WGS) entry which is preliminary data.</text>
</comment>
<dbReference type="EMBL" id="DRTB01000164">
    <property type="protein sequence ID" value="HHE04856.1"/>
    <property type="molecule type" value="Genomic_DNA"/>
</dbReference>
<keyword evidence="1" id="KW-0812">Transmembrane</keyword>
<gene>
    <name evidence="2" type="ORF">ENL19_02200</name>
</gene>
<keyword evidence="1" id="KW-1133">Transmembrane helix</keyword>
<keyword evidence="1" id="KW-0472">Membrane</keyword>